<evidence type="ECO:0000256" key="2">
    <source>
        <dbReference type="ARBA" id="ARBA00022603"/>
    </source>
</evidence>
<dbReference type="GO" id="GO:0015667">
    <property type="term" value="F:site-specific DNA-methyltransferase (cytosine-N4-specific) activity"/>
    <property type="evidence" value="ECO:0007669"/>
    <property type="project" value="UniProtKB-EC"/>
</dbReference>
<dbReference type="Gene3D" id="3.40.50.150">
    <property type="entry name" value="Vaccinia Virus protein VP39"/>
    <property type="match status" value="2"/>
</dbReference>
<dbReference type="SUPFAM" id="SSF53335">
    <property type="entry name" value="S-adenosyl-L-methionine-dependent methyltransferases"/>
    <property type="match status" value="2"/>
</dbReference>
<dbReference type="AlphaFoldDB" id="A0A3N6MI88"/>
<dbReference type="EC" id="2.1.1.113" evidence="8"/>
<evidence type="ECO:0000256" key="6">
    <source>
        <dbReference type="ARBA" id="ARBA00023125"/>
    </source>
</evidence>
<reference evidence="11 12" key="1">
    <citation type="submission" date="2018-10" db="EMBL/GenBank/DDBJ databases">
        <title>Natrarchaeobius chitinivorans gen. nov., sp. nov., and Natrarchaeobius haloalkaliphilus sp. nov., alkaliphilic, chitin-utilizing haloarchaea from hypersaline alkaline lakes.</title>
        <authorList>
            <person name="Sorokin D.Y."/>
            <person name="Elcheninov A.G."/>
            <person name="Kostrikina N.A."/>
            <person name="Bale N.J."/>
            <person name="Sinninghe Damste J.S."/>
            <person name="Khijniak T.V."/>
            <person name="Kublanov I.V."/>
            <person name="Toshchakov S.V."/>
        </authorList>
    </citation>
    <scope>NUCLEOTIDE SEQUENCE [LARGE SCALE GENOMIC DNA]</scope>
    <source>
        <strain evidence="11 12">AArcht7</strain>
    </source>
</reference>
<organism evidence="11 12">
    <name type="scientific">Natrarchaeobius chitinivorans</name>
    <dbReference type="NCBI Taxonomy" id="1679083"/>
    <lineage>
        <taxon>Archaea</taxon>
        <taxon>Methanobacteriati</taxon>
        <taxon>Methanobacteriota</taxon>
        <taxon>Stenosarchaea group</taxon>
        <taxon>Halobacteria</taxon>
        <taxon>Halobacteriales</taxon>
        <taxon>Natrialbaceae</taxon>
        <taxon>Natrarchaeobius</taxon>
    </lineage>
</organism>
<protein>
    <recommendedName>
        <fullName evidence="8">Type II methyltransferase</fullName>
        <ecNumber evidence="8">2.1.1.113</ecNumber>
    </recommendedName>
    <alternativeName>
        <fullName evidence="8">N-4 cytosine-specific methyltransferase</fullName>
    </alternativeName>
</protein>
<keyword evidence="3 11" id="KW-0808">Transferase</keyword>
<dbReference type="PROSITE" id="PS00093">
    <property type="entry name" value="N4_MTASE"/>
    <property type="match status" value="1"/>
</dbReference>
<evidence type="ECO:0000256" key="8">
    <source>
        <dbReference type="RuleBase" id="RU362026"/>
    </source>
</evidence>
<evidence type="ECO:0000259" key="10">
    <source>
        <dbReference type="Pfam" id="PF01555"/>
    </source>
</evidence>
<feature type="compositionally biased region" description="Basic and acidic residues" evidence="9">
    <location>
        <begin position="191"/>
        <end position="203"/>
    </location>
</feature>
<evidence type="ECO:0000256" key="9">
    <source>
        <dbReference type="SAM" id="MobiDB-lite"/>
    </source>
</evidence>
<dbReference type="Proteomes" id="UP000281431">
    <property type="component" value="Unassembled WGS sequence"/>
</dbReference>
<dbReference type="GO" id="GO:0008170">
    <property type="term" value="F:N-methyltransferase activity"/>
    <property type="evidence" value="ECO:0007669"/>
    <property type="project" value="InterPro"/>
</dbReference>
<name>A0A3N6MI88_NATCH</name>
<comment type="catalytic activity">
    <reaction evidence="7 8">
        <text>a 2'-deoxycytidine in DNA + S-adenosyl-L-methionine = an N(4)-methyl-2'-deoxycytidine in DNA + S-adenosyl-L-homocysteine + H(+)</text>
        <dbReference type="Rhea" id="RHEA:16857"/>
        <dbReference type="Rhea" id="RHEA-COMP:11369"/>
        <dbReference type="Rhea" id="RHEA-COMP:13674"/>
        <dbReference type="ChEBI" id="CHEBI:15378"/>
        <dbReference type="ChEBI" id="CHEBI:57856"/>
        <dbReference type="ChEBI" id="CHEBI:59789"/>
        <dbReference type="ChEBI" id="CHEBI:85452"/>
        <dbReference type="ChEBI" id="CHEBI:137933"/>
        <dbReference type="EC" id="2.1.1.113"/>
    </reaction>
</comment>
<evidence type="ECO:0000313" key="11">
    <source>
        <dbReference type="EMBL" id="RQG93756.1"/>
    </source>
</evidence>
<evidence type="ECO:0000256" key="1">
    <source>
        <dbReference type="ARBA" id="ARBA00010203"/>
    </source>
</evidence>
<dbReference type="InterPro" id="IPR002941">
    <property type="entry name" value="DNA_methylase_N4/N6"/>
</dbReference>
<gene>
    <name evidence="11" type="ORF">EA472_22770</name>
</gene>
<feature type="compositionally biased region" description="Polar residues" evidence="9">
    <location>
        <begin position="204"/>
        <end position="215"/>
    </location>
</feature>
<feature type="domain" description="DNA methylase N-4/N-6" evidence="10">
    <location>
        <begin position="376"/>
        <end position="413"/>
    </location>
</feature>
<comment type="caution">
    <text evidence="11">The sequence shown here is derived from an EMBL/GenBank/DDBJ whole genome shotgun (WGS) entry which is preliminary data.</text>
</comment>
<dbReference type="Pfam" id="PF01555">
    <property type="entry name" value="N6_N4_Mtase"/>
    <property type="match status" value="2"/>
</dbReference>
<feature type="domain" description="DNA methylase N-4/N-6" evidence="10">
    <location>
        <begin position="28"/>
        <end position="259"/>
    </location>
</feature>
<evidence type="ECO:0000256" key="4">
    <source>
        <dbReference type="ARBA" id="ARBA00022691"/>
    </source>
</evidence>
<dbReference type="GO" id="GO:0009307">
    <property type="term" value="P:DNA restriction-modification system"/>
    <property type="evidence" value="ECO:0007669"/>
    <property type="project" value="UniProtKB-KW"/>
</dbReference>
<dbReference type="PRINTS" id="PR00508">
    <property type="entry name" value="S21N4MTFRASE"/>
</dbReference>
<dbReference type="InterPro" id="IPR017985">
    <property type="entry name" value="MeTrfase_CN4_CS"/>
</dbReference>
<keyword evidence="12" id="KW-1185">Reference proteome</keyword>
<evidence type="ECO:0000256" key="7">
    <source>
        <dbReference type="ARBA" id="ARBA00049120"/>
    </source>
</evidence>
<comment type="similarity">
    <text evidence="1">Belongs to the N(4)/N(6)-methyltransferase family. N(4) subfamily.</text>
</comment>
<evidence type="ECO:0000256" key="3">
    <source>
        <dbReference type="ARBA" id="ARBA00022679"/>
    </source>
</evidence>
<feature type="region of interest" description="Disordered" evidence="9">
    <location>
        <begin position="191"/>
        <end position="217"/>
    </location>
</feature>
<evidence type="ECO:0000313" key="12">
    <source>
        <dbReference type="Proteomes" id="UP000281431"/>
    </source>
</evidence>
<keyword evidence="5 8" id="KW-0680">Restriction system</keyword>
<dbReference type="GO" id="GO:0032259">
    <property type="term" value="P:methylation"/>
    <property type="evidence" value="ECO:0007669"/>
    <property type="project" value="UniProtKB-KW"/>
</dbReference>
<evidence type="ECO:0000256" key="5">
    <source>
        <dbReference type="ARBA" id="ARBA00022747"/>
    </source>
</evidence>
<dbReference type="InterPro" id="IPR001091">
    <property type="entry name" value="RM_Methyltransferase"/>
</dbReference>
<sequence>MSEIDRWENDIHRGDAAETLTQLPESSVHCVVTSPPYFGLRDYGVDGQIGLEESLGEYIDALVDIGAEIRRVLREDGSWWLNLGDTFASSPGWGSQSDAVGGHDADVDHSRRGFRRKSKMLVPHRVAIALENTGWVVRADAVWHKPSGMPSSAHDRLNETKEFLFHLTPNPDYWFNLDAIREPHATVSIERSTRADNRHEHSQRQSVANEETLNPGQFVHPNGKNPGDLLEINPAQYPDTHFAVFPEELCETPIKSSCPDRVCADCGTPYVREVEEIDPWDVEDPDREQLRRAIEVYESSDLTEEHLEAVRAYGFADAAAGKQQDRSGLNSDGVQELALEAKAALGGYFREFTTTFKRTLGWVPDCDCETEVTQPGIVLDPFAGTGTACLVAKRFGLRFVGIELNPDYVAMAQRRVGINVDEPERLLEDEETPLTAYTDATGVDRDV</sequence>
<accession>A0A3N6MI88</accession>
<keyword evidence="4 8" id="KW-0949">S-adenosyl-L-methionine</keyword>
<dbReference type="CDD" id="cd02440">
    <property type="entry name" value="AdoMet_MTases"/>
    <property type="match status" value="1"/>
</dbReference>
<dbReference type="InterPro" id="IPR029063">
    <property type="entry name" value="SAM-dependent_MTases_sf"/>
</dbReference>
<dbReference type="GO" id="GO:0003677">
    <property type="term" value="F:DNA binding"/>
    <property type="evidence" value="ECO:0007669"/>
    <property type="project" value="UniProtKB-KW"/>
</dbReference>
<proteinExistence type="inferred from homology"/>
<dbReference type="OrthoDB" id="38200at2157"/>
<keyword evidence="6" id="KW-0238">DNA-binding</keyword>
<keyword evidence="2 8" id="KW-0489">Methyltransferase</keyword>
<dbReference type="EMBL" id="REFZ01000069">
    <property type="protein sequence ID" value="RQG93756.1"/>
    <property type="molecule type" value="Genomic_DNA"/>
</dbReference>